<dbReference type="PROSITE" id="PS01162">
    <property type="entry name" value="QOR_ZETA_CRYSTAL"/>
    <property type="match status" value="1"/>
</dbReference>
<dbReference type="InterPro" id="IPR051397">
    <property type="entry name" value="Zn-ADH-like_protein"/>
</dbReference>
<dbReference type="PANTHER" id="PTHR43677">
    <property type="entry name" value="SHORT-CHAIN DEHYDROGENASE/REDUCTASE"/>
    <property type="match status" value="1"/>
</dbReference>
<name>A0A9P9A452_9PEZI</name>
<dbReference type="InterPro" id="IPR013149">
    <property type="entry name" value="ADH-like_C"/>
</dbReference>
<dbReference type="AlphaFoldDB" id="A0A9P9A452"/>
<evidence type="ECO:0000259" key="1">
    <source>
        <dbReference type="SMART" id="SM00829"/>
    </source>
</evidence>
<dbReference type="Pfam" id="PF00107">
    <property type="entry name" value="ADH_zinc_N"/>
    <property type="match status" value="1"/>
</dbReference>
<dbReference type="Pfam" id="PF08240">
    <property type="entry name" value="ADH_N"/>
    <property type="match status" value="1"/>
</dbReference>
<feature type="domain" description="Enoyl reductase (ER)" evidence="1">
    <location>
        <begin position="11"/>
        <end position="326"/>
    </location>
</feature>
<dbReference type="SMART" id="SM00829">
    <property type="entry name" value="PKS_ER"/>
    <property type="match status" value="1"/>
</dbReference>
<protein>
    <submittedName>
        <fullName evidence="2">Quinone oxidoreductase</fullName>
    </submittedName>
</protein>
<reference evidence="2" key="1">
    <citation type="journal article" date="2021" name="Nat. Commun.">
        <title>Genetic determinants of endophytism in the Arabidopsis root mycobiome.</title>
        <authorList>
            <person name="Mesny F."/>
            <person name="Miyauchi S."/>
            <person name="Thiergart T."/>
            <person name="Pickel B."/>
            <person name="Atanasova L."/>
            <person name="Karlsson M."/>
            <person name="Huettel B."/>
            <person name="Barry K.W."/>
            <person name="Haridas S."/>
            <person name="Chen C."/>
            <person name="Bauer D."/>
            <person name="Andreopoulos W."/>
            <person name="Pangilinan J."/>
            <person name="LaButti K."/>
            <person name="Riley R."/>
            <person name="Lipzen A."/>
            <person name="Clum A."/>
            <person name="Drula E."/>
            <person name="Henrissat B."/>
            <person name="Kohler A."/>
            <person name="Grigoriev I.V."/>
            <person name="Martin F.M."/>
            <person name="Hacquard S."/>
        </authorList>
    </citation>
    <scope>NUCLEOTIDE SEQUENCE</scope>
    <source>
        <strain evidence="2">MPI-SDFR-AT-0117</strain>
    </source>
</reference>
<sequence length="340" mass="36461">MKAVVIKEFVSNLDEVKVSEVPDPSPDPQGVLIRVHAAGANFVDTLYAQGKHQNNKTLVRPPFTLGLEFAGTVISAPADSDFAPGDRVYGGHTGSYAEIMSLPASTTLRRIPPSWDFAGAAGICATLPVSYAALVSRAGLKTGQTVLIHAAAGGLGIMAVQVAKAVGCRVIGTAGSDEKCQVATRYGADSCINYTTHPDWWKQVLDLTDGKGVDVVYDPVGLVDLSLKCIAHFGKLLIVGFAAGAIEKIAMNRVLLKQTTLIGYRFGESLRRDPAEEAQLWKSLQPLIDDGKIVPVVYDHEYRGLESVSQVLKDLASRRTWGKAIVRLEQPTAKPVEARL</sequence>
<evidence type="ECO:0000313" key="3">
    <source>
        <dbReference type="Proteomes" id="UP000770015"/>
    </source>
</evidence>
<dbReference type="GO" id="GO:0016491">
    <property type="term" value="F:oxidoreductase activity"/>
    <property type="evidence" value="ECO:0007669"/>
    <property type="project" value="InterPro"/>
</dbReference>
<gene>
    <name evidence="2" type="ORF">F5X68DRAFT_176868</name>
</gene>
<dbReference type="Proteomes" id="UP000770015">
    <property type="component" value="Unassembled WGS sequence"/>
</dbReference>
<dbReference type="CDD" id="cd08241">
    <property type="entry name" value="QOR1"/>
    <property type="match status" value="1"/>
</dbReference>
<organism evidence="2 3">
    <name type="scientific">Plectosphaerella plurivora</name>
    <dbReference type="NCBI Taxonomy" id="936078"/>
    <lineage>
        <taxon>Eukaryota</taxon>
        <taxon>Fungi</taxon>
        <taxon>Dikarya</taxon>
        <taxon>Ascomycota</taxon>
        <taxon>Pezizomycotina</taxon>
        <taxon>Sordariomycetes</taxon>
        <taxon>Hypocreomycetidae</taxon>
        <taxon>Glomerellales</taxon>
        <taxon>Plectosphaerellaceae</taxon>
        <taxon>Plectosphaerella</taxon>
    </lineage>
</organism>
<dbReference type="SUPFAM" id="SSF50129">
    <property type="entry name" value="GroES-like"/>
    <property type="match status" value="1"/>
</dbReference>
<dbReference type="InterPro" id="IPR002364">
    <property type="entry name" value="Quin_OxRdtase/zeta-crystal_CS"/>
</dbReference>
<dbReference type="EMBL" id="JAGSXJ010000035">
    <property type="protein sequence ID" value="KAH6667089.1"/>
    <property type="molecule type" value="Genomic_DNA"/>
</dbReference>
<dbReference type="Gene3D" id="3.40.50.720">
    <property type="entry name" value="NAD(P)-binding Rossmann-like Domain"/>
    <property type="match status" value="1"/>
</dbReference>
<dbReference type="InterPro" id="IPR011032">
    <property type="entry name" value="GroES-like_sf"/>
</dbReference>
<keyword evidence="3" id="KW-1185">Reference proteome</keyword>
<dbReference type="PANTHER" id="PTHR43677:SF4">
    <property type="entry name" value="QUINONE OXIDOREDUCTASE-LIKE PROTEIN 2"/>
    <property type="match status" value="1"/>
</dbReference>
<dbReference type="GO" id="GO:0008270">
    <property type="term" value="F:zinc ion binding"/>
    <property type="evidence" value="ECO:0007669"/>
    <property type="project" value="InterPro"/>
</dbReference>
<dbReference type="Gene3D" id="3.90.180.10">
    <property type="entry name" value="Medium-chain alcohol dehydrogenases, catalytic domain"/>
    <property type="match status" value="1"/>
</dbReference>
<dbReference type="SUPFAM" id="SSF51735">
    <property type="entry name" value="NAD(P)-binding Rossmann-fold domains"/>
    <property type="match status" value="1"/>
</dbReference>
<dbReference type="InterPro" id="IPR036291">
    <property type="entry name" value="NAD(P)-bd_dom_sf"/>
</dbReference>
<proteinExistence type="predicted"/>
<dbReference type="InterPro" id="IPR013154">
    <property type="entry name" value="ADH-like_N"/>
</dbReference>
<dbReference type="GO" id="GO:0005739">
    <property type="term" value="C:mitochondrion"/>
    <property type="evidence" value="ECO:0007669"/>
    <property type="project" value="TreeGrafter"/>
</dbReference>
<evidence type="ECO:0000313" key="2">
    <source>
        <dbReference type="EMBL" id="KAH6667089.1"/>
    </source>
</evidence>
<dbReference type="InterPro" id="IPR020843">
    <property type="entry name" value="ER"/>
</dbReference>
<dbReference type="OrthoDB" id="10257049at2759"/>
<accession>A0A9P9A452</accession>
<comment type="caution">
    <text evidence="2">The sequence shown here is derived from an EMBL/GenBank/DDBJ whole genome shotgun (WGS) entry which is preliminary data.</text>
</comment>